<evidence type="ECO:0000313" key="3">
    <source>
        <dbReference type="Proteomes" id="UP000799291"/>
    </source>
</evidence>
<name>A0A6G1IPD1_9PLEO</name>
<keyword evidence="3" id="KW-1185">Reference proteome</keyword>
<reference evidence="2" key="1">
    <citation type="journal article" date="2020" name="Stud. Mycol.">
        <title>101 Dothideomycetes genomes: a test case for predicting lifestyles and emergence of pathogens.</title>
        <authorList>
            <person name="Haridas S."/>
            <person name="Albert R."/>
            <person name="Binder M."/>
            <person name="Bloem J."/>
            <person name="Labutti K."/>
            <person name="Salamov A."/>
            <person name="Andreopoulos B."/>
            <person name="Baker S."/>
            <person name="Barry K."/>
            <person name="Bills G."/>
            <person name="Bluhm B."/>
            <person name="Cannon C."/>
            <person name="Castanera R."/>
            <person name="Culley D."/>
            <person name="Daum C."/>
            <person name="Ezra D."/>
            <person name="Gonzalez J."/>
            <person name="Henrissat B."/>
            <person name="Kuo A."/>
            <person name="Liang C."/>
            <person name="Lipzen A."/>
            <person name="Lutzoni F."/>
            <person name="Magnuson J."/>
            <person name="Mondo S."/>
            <person name="Nolan M."/>
            <person name="Ohm R."/>
            <person name="Pangilinan J."/>
            <person name="Park H.-J."/>
            <person name="Ramirez L."/>
            <person name="Alfaro M."/>
            <person name="Sun H."/>
            <person name="Tritt A."/>
            <person name="Yoshinaga Y."/>
            <person name="Zwiers L.-H."/>
            <person name="Turgeon B."/>
            <person name="Goodwin S."/>
            <person name="Spatafora J."/>
            <person name="Crous P."/>
            <person name="Grigoriev I."/>
        </authorList>
    </citation>
    <scope>NUCLEOTIDE SEQUENCE</scope>
    <source>
        <strain evidence="2">CBS 122367</strain>
    </source>
</reference>
<feature type="coiled-coil region" evidence="1">
    <location>
        <begin position="314"/>
        <end position="341"/>
    </location>
</feature>
<protein>
    <submittedName>
        <fullName evidence="2">Uncharacterized protein</fullName>
    </submittedName>
</protein>
<evidence type="ECO:0000313" key="2">
    <source>
        <dbReference type="EMBL" id="KAF2679843.1"/>
    </source>
</evidence>
<gene>
    <name evidence="2" type="ORF">K458DRAFT_445544</name>
</gene>
<sequence>MASIQEKLKLAATRNAELLEALHALDSAPFQLYQQIQYLDDLETQRKKTVTRVDGLKKITQSELNDHKKYSESAFRRFAYKASGRNLKFVEQAAKEEREYFDAIQQQKAAEDKLGYIMKLKAEGETTMHRYEAQAQHHDQLQRDLQILYNSIFAGPTPGFPGEDQKEAACQAANQHVQAVNAALQKQERILFALRQISTKLGETRGHLRDAHMVSQMDLFHGEPEAVTQKRNGLERAESSISQVRMLQQQLQQIAPQLYLGPMNITSGGMWGDVVFDNVFSDMDFRDKIKASEAQIGRAWERCAELESEQEGRRRELVMELKQADARIGEARVELQKAREDAFRRVLGGEQIPGAGELAADAVAGTPTTPRGIAVNFVEDPPAYRA</sequence>
<dbReference type="Proteomes" id="UP000799291">
    <property type="component" value="Unassembled WGS sequence"/>
</dbReference>
<organism evidence="2 3">
    <name type="scientific">Lentithecium fluviatile CBS 122367</name>
    <dbReference type="NCBI Taxonomy" id="1168545"/>
    <lineage>
        <taxon>Eukaryota</taxon>
        <taxon>Fungi</taxon>
        <taxon>Dikarya</taxon>
        <taxon>Ascomycota</taxon>
        <taxon>Pezizomycotina</taxon>
        <taxon>Dothideomycetes</taxon>
        <taxon>Pleosporomycetidae</taxon>
        <taxon>Pleosporales</taxon>
        <taxon>Massarineae</taxon>
        <taxon>Lentitheciaceae</taxon>
        <taxon>Lentithecium</taxon>
    </lineage>
</organism>
<accession>A0A6G1IPD1</accession>
<proteinExistence type="predicted"/>
<dbReference type="OrthoDB" id="2562743at2759"/>
<dbReference type="AlphaFoldDB" id="A0A6G1IPD1"/>
<dbReference type="EMBL" id="MU005600">
    <property type="protein sequence ID" value="KAF2679843.1"/>
    <property type="molecule type" value="Genomic_DNA"/>
</dbReference>
<dbReference type="PANTHER" id="PTHR21974:SF2">
    <property type="entry name" value="RE15880P"/>
    <property type="match status" value="1"/>
</dbReference>
<evidence type="ECO:0000256" key="1">
    <source>
        <dbReference type="SAM" id="Coils"/>
    </source>
</evidence>
<keyword evidence="1" id="KW-0175">Coiled coil</keyword>
<dbReference type="PANTHER" id="PTHR21974">
    <property type="entry name" value="RE15880P"/>
    <property type="match status" value="1"/>
</dbReference>